<dbReference type="RefSeq" id="WP_146366006.1">
    <property type="nucleotide sequence ID" value="NZ_CP042262.1"/>
</dbReference>
<dbReference type="GO" id="GO:0015408">
    <property type="term" value="F:ABC-type ferric iron transporter activity"/>
    <property type="evidence" value="ECO:0007669"/>
    <property type="project" value="InterPro"/>
</dbReference>
<dbReference type="KEGG" id="lit:FPZ52_12880"/>
<dbReference type="GO" id="GO:0015697">
    <property type="term" value="P:quaternary ammonium group transport"/>
    <property type="evidence" value="ECO:0007669"/>
    <property type="project" value="UniProtKB-ARBA"/>
</dbReference>
<evidence type="ECO:0000313" key="10">
    <source>
        <dbReference type="EMBL" id="QDY70588.1"/>
    </source>
</evidence>
<dbReference type="Gene3D" id="3.40.50.300">
    <property type="entry name" value="P-loop containing nucleotide triphosphate hydrolases"/>
    <property type="match status" value="1"/>
</dbReference>
<proteinExistence type="predicted"/>
<evidence type="ECO:0000256" key="7">
    <source>
        <dbReference type="ARBA" id="ARBA00023065"/>
    </source>
</evidence>
<keyword evidence="4" id="KW-0547">Nucleotide-binding</keyword>
<keyword evidence="3" id="KW-0410">Iron transport</keyword>
<dbReference type="FunFam" id="3.40.50.300:FF:000425">
    <property type="entry name" value="Probable ABC transporter, ATP-binding subunit"/>
    <property type="match status" value="1"/>
</dbReference>
<reference evidence="10 11" key="1">
    <citation type="submission" date="2019-07" db="EMBL/GenBank/DDBJ databases">
        <title>Litoreibacter alkalisoli sp. nov., isolated from saline-alkaline soil.</title>
        <authorList>
            <person name="Wang S."/>
            <person name="Xu L."/>
            <person name="Xing Y.-T."/>
            <person name="Sun J.-Q."/>
        </authorList>
    </citation>
    <scope>NUCLEOTIDE SEQUENCE [LARGE SCALE GENOMIC DNA]</scope>
    <source>
        <strain evidence="10 11">LN3S51</strain>
        <plasmid evidence="10 11">unnamed1</plasmid>
    </source>
</reference>
<dbReference type="GO" id="GO:0016887">
    <property type="term" value="F:ATP hydrolysis activity"/>
    <property type="evidence" value="ECO:0007669"/>
    <property type="project" value="InterPro"/>
</dbReference>
<dbReference type="InterPro" id="IPR017871">
    <property type="entry name" value="ABC_transporter-like_CS"/>
</dbReference>
<dbReference type="InterPro" id="IPR003593">
    <property type="entry name" value="AAA+_ATPase"/>
</dbReference>
<evidence type="ECO:0000256" key="5">
    <source>
        <dbReference type="ARBA" id="ARBA00022840"/>
    </source>
</evidence>
<dbReference type="PANTHER" id="PTHR42781:SF4">
    <property type="entry name" value="SPERMIDINE_PUTRESCINE IMPORT ATP-BINDING PROTEIN POTA"/>
    <property type="match status" value="1"/>
</dbReference>
<dbReference type="SUPFAM" id="SSF52540">
    <property type="entry name" value="P-loop containing nucleoside triphosphate hydrolases"/>
    <property type="match status" value="1"/>
</dbReference>
<keyword evidence="7" id="KW-0406">Ion transport</keyword>
<evidence type="ECO:0000256" key="8">
    <source>
        <dbReference type="ARBA" id="ARBA00023136"/>
    </source>
</evidence>
<keyword evidence="10" id="KW-0614">Plasmid</keyword>
<keyword evidence="8" id="KW-0472">Membrane</keyword>
<dbReference type="SUPFAM" id="SSF50331">
    <property type="entry name" value="MOP-like"/>
    <property type="match status" value="1"/>
</dbReference>
<dbReference type="InterPro" id="IPR015853">
    <property type="entry name" value="ABC_transpr_FbpC"/>
</dbReference>
<dbReference type="PANTHER" id="PTHR42781">
    <property type="entry name" value="SPERMIDINE/PUTRESCINE IMPORT ATP-BINDING PROTEIN POTA"/>
    <property type="match status" value="1"/>
</dbReference>
<protein>
    <submittedName>
        <fullName evidence="10">ABC transporter ATP-binding protein</fullName>
    </submittedName>
</protein>
<keyword evidence="5 10" id="KW-0067">ATP-binding</keyword>
<geneLocation type="plasmid" evidence="10 11">
    <name>unnamed1</name>
</geneLocation>
<evidence type="ECO:0000256" key="1">
    <source>
        <dbReference type="ARBA" id="ARBA00022448"/>
    </source>
</evidence>
<keyword evidence="11" id="KW-1185">Reference proteome</keyword>
<evidence type="ECO:0000256" key="2">
    <source>
        <dbReference type="ARBA" id="ARBA00022475"/>
    </source>
</evidence>
<accession>A0A5B8J139</accession>
<dbReference type="InterPro" id="IPR003439">
    <property type="entry name" value="ABC_transporter-like_ATP-bd"/>
</dbReference>
<keyword evidence="1" id="KW-0813">Transport</keyword>
<keyword evidence="6" id="KW-0408">Iron</keyword>
<name>A0A5B8J139_9RHOB</name>
<dbReference type="OrthoDB" id="9802264at2"/>
<evidence type="ECO:0000256" key="6">
    <source>
        <dbReference type="ARBA" id="ARBA00023004"/>
    </source>
</evidence>
<evidence type="ECO:0000313" key="11">
    <source>
        <dbReference type="Proteomes" id="UP000318483"/>
    </source>
</evidence>
<evidence type="ECO:0000259" key="9">
    <source>
        <dbReference type="PROSITE" id="PS50893"/>
    </source>
</evidence>
<dbReference type="PROSITE" id="PS50893">
    <property type="entry name" value="ABC_TRANSPORTER_2"/>
    <property type="match status" value="1"/>
</dbReference>
<dbReference type="InterPro" id="IPR008995">
    <property type="entry name" value="Mo/tungstate-bd_C_term_dom"/>
</dbReference>
<dbReference type="GO" id="GO:0005524">
    <property type="term" value="F:ATP binding"/>
    <property type="evidence" value="ECO:0007669"/>
    <property type="project" value="UniProtKB-KW"/>
</dbReference>
<dbReference type="EMBL" id="CP042262">
    <property type="protein sequence ID" value="QDY70588.1"/>
    <property type="molecule type" value="Genomic_DNA"/>
</dbReference>
<dbReference type="AlphaFoldDB" id="A0A5B8J139"/>
<dbReference type="GO" id="GO:0016020">
    <property type="term" value="C:membrane"/>
    <property type="evidence" value="ECO:0007669"/>
    <property type="project" value="InterPro"/>
</dbReference>
<gene>
    <name evidence="10" type="ORF">FPZ52_12880</name>
</gene>
<feature type="domain" description="ABC transporter" evidence="9">
    <location>
        <begin position="3"/>
        <end position="237"/>
    </location>
</feature>
<keyword evidence="2" id="KW-1003">Cell membrane</keyword>
<dbReference type="Pfam" id="PF00005">
    <property type="entry name" value="ABC_tran"/>
    <property type="match status" value="1"/>
</dbReference>
<evidence type="ECO:0000256" key="4">
    <source>
        <dbReference type="ARBA" id="ARBA00022741"/>
    </source>
</evidence>
<evidence type="ECO:0000256" key="3">
    <source>
        <dbReference type="ARBA" id="ARBA00022496"/>
    </source>
</evidence>
<dbReference type="PROSITE" id="PS00211">
    <property type="entry name" value="ABC_TRANSPORTER_1"/>
    <property type="match status" value="1"/>
</dbReference>
<dbReference type="SMART" id="SM00382">
    <property type="entry name" value="AAA"/>
    <property type="match status" value="1"/>
</dbReference>
<dbReference type="InterPro" id="IPR050093">
    <property type="entry name" value="ABC_SmlMolc_Importer"/>
</dbReference>
<dbReference type="Proteomes" id="UP000318483">
    <property type="component" value="Plasmid unnamed1"/>
</dbReference>
<dbReference type="CDD" id="cd03259">
    <property type="entry name" value="ABC_Carb_Solutes_like"/>
    <property type="match status" value="1"/>
</dbReference>
<sequence>MSLILENVVKKFDGTTVVNSVTARLTDGEFFVVLGPSGCGKSTLLRLIAGLEQVDEGKIALNGAQVSGVDRHVPPEQRQAGVVFQSYALWPHMTVRQNVAFPAEAAGMGRAQIADIVENSLNTVDLMPFADRLPASLSGGQRQRVALARCLAGGARTVLMDEPLANLDPHLRGRMEAEIRRFHKDAGVTTLYITHDQREAMALADQIAVMWGGRFLQIASPQDIHDRPATEEVARFIGRAAVLAGTVKENRADLGPVSVPLDRGRNGPARVVIRPGDVRLGQGVPARLEDVFYRGGSWEAMACVEGLAERVPIASSQVLRSGELVQVTLTGGWILPN</sequence>
<organism evidence="10 11">
    <name type="scientific">Qingshengfaniella alkalisoli</name>
    <dbReference type="NCBI Taxonomy" id="2599296"/>
    <lineage>
        <taxon>Bacteria</taxon>
        <taxon>Pseudomonadati</taxon>
        <taxon>Pseudomonadota</taxon>
        <taxon>Alphaproteobacteria</taxon>
        <taxon>Rhodobacterales</taxon>
        <taxon>Paracoccaceae</taxon>
        <taxon>Qingshengfaniella</taxon>
    </lineage>
</organism>
<dbReference type="InterPro" id="IPR027417">
    <property type="entry name" value="P-loop_NTPase"/>
</dbReference>